<comment type="caution">
    <text evidence="1">The sequence shown here is derived from an EMBL/GenBank/DDBJ whole genome shotgun (WGS) entry which is preliminary data.</text>
</comment>
<evidence type="ECO:0000313" key="2">
    <source>
        <dbReference type="Proteomes" id="UP001204562"/>
    </source>
</evidence>
<dbReference type="EMBL" id="JANFYS010000021">
    <property type="protein sequence ID" value="MCQ4770899.1"/>
    <property type="molecule type" value="Genomic_DNA"/>
</dbReference>
<sequence length="178" mass="20196">MPRFGFIHDKLDIKFLILYIMARVAAPIDLPTLTDLTLCDEGVDYFDFAEAVAELVDTDHLTHADDRYAITEKGKRNGGICESSLPYSVRVKCDKNVARLNGQLRRDAQVRAERILRDDGTYTLRLALDDEHGNLLTLELLAATEQQANRLADQFKTHPEQVYNGVLDVLLTDFDEKE</sequence>
<name>A0AAW5JU87_9FIRM</name>
<dbReference type="RefSeq" id="WP_256304229.1">
    <property type="nucleotide sequence ID" value="NZ_JANFYS010000021.1"/>
</dbReference>
<evidence type="ECO:0000313" key="1">
    <source>
        <dbReference type="EMBL" id="MCQ4770899.1"/>
    </source>
</evidence>
<accession>A0AAW5JU87</accession>
<protein>
    <submittedName>
        <fullName evidence="1">DUF4364 family protein</fullName>
    </submittedName>
</protein>
<gene>
    <name evidence="1" type="ORF">NE579_10545</name>
</gene>
<dbReference type="Pfam" id="PF14277">
    <property type="entry name" value="DUF4364"/>
    <property type="match status" value="1"/>
</dbReference>
<organism evidence="1 2">
    <name type="scientific">Intestinimonas massiliensis</name>
    <name type="common">ex Afouda et al. 2020</name>
    <dbReference type="NCBI Taxonomy" id="1673721"/>
    <lineage>
        <taxon>Bacteria</taxon>
        <taxon>Bacillati</taxon>
        <taxon>Bacillota</taxon>
        <taxon>Clostridia</taxon>
        <taxon>Eubacteriales</taxon>
        <taxon>Intestinimonas</taxon>
    </lineage>
</organism>
<dbReference type="AlphaFoldDB" id="A0AAW5JU87"/>
<reference evidence="1" key="1">
    <citation type="submission" date="2022-06" db="EMBL/GenBank/DDBJ databases">
        <title>Isolation of gut microbiota from human fecal samples.</title>
        <authorList>
            <person name="Pamer E.G."/>
            <person name="Barat B."/>
            <person name="Waligurski E."/>
            <person name="Medina S."/>
            <person name="Paddock L."/>
            <person name="Mostad J."/>
        </authorList>
    </citation>
    <scope>NUCLEOTIDE SEQUENCE</scope>
    <source>
        <strain evidence="1">DFI.9.91</strain>
    </source>
</reference>
<dbReference type="Proteomes" id="UP001204562">
    <property type="component" value="Unassembled WGS sequence"/>
</dbReference>
<proteinExistence type="predicted"/>
<dbReference type="InterPro" id="IPR025374">
    <property type="entry name" value="DUF4364"/>
</dbReference>